<evidence type="ECO:0000313" key="3">
    <source>
        <dbReference type="Proteomes" id="UP001596507"/>
    </source>
</evidence>
<evidence type="ECO:0000256" key="1">
    <source>
        <dbReference type="SAM" id="Phobius"/>
    </source>
</evidence>
<gene>
    <name evidence="2" type="ORF">ACFQRL_04880</name>
</gene>
<keyword evidence="1" id="KW-1133">Transmembrane helix</keyword>
<dbReference type="RefSeq" id="WP_262873203.1">
    <property type="nucleotide sequence ID" value="NZ_BAABKW010000005.1"/>
</dbReference>
<reference evidence="3" key="1">
    <citation type="journal article" date="2019" name="Int. J. Syst. Evol. Microbiol.">
        <title>The Global Catalogue of Microorganisms (GCM) 10K type strain sequencing project: providing services to taxonomists for standard genome sequencing and annotation.</title>
        <authorList>
            <consortium name="The Broad Institute Genomics Platform"/>
            <consortium name="The Broad Institute Genome Sequencing Center for Infectious Disease"/>
            <person name="Wu L."/>
            <person name="Ma J."/>
        </authorList>
    </citation>
    <scope>NUCLEOTIDE SEQUENCE [LARGE SCALE GENOMIC DNA]</scope>
    <source>
        <strain evidence="3">CGMCC 1.15772</strain>
    </source>
</reference>
<proteinExistence type="predicted"/>
<feature type="transmembrane region" description="Helical" evidence="1">
    <location>
        <begin position="23"/>
        <end position="42"/>
    </location>
</feature>
<protein>
    <submittedName>
        <fullName evidence="2">Uncharacterized protein</fullName>
    </submittedName>
</protein>
<feature type="transmembrane region" description="Helical" evidence="1">
    <location>
        <begin position="150"/>
        <end position="176"/>
    </location>
</feature>
<keyword evidence="1" id="KW-0472">Membrane</keyword>
<keyword evidence="3" id="KW-1185">Reference proteome</keyword>
<dbReference type="EMBL" id="JBHTBE010000001">
    <property type="protein sequence ID" value="MFC7268293.1"/>
    <property type="molecule type" value="Genomic_DNA"/>
</dbReference>
<feature type="transmembrane region" description="Helical" evidence="1">
    <location>
        <begin position="70"/>
        <end position="99"/>
    </location>
</feature>
<keyword evidence="1" id="KW-0812">Transmembrane</keyword>
<comment type="caution">
    <text evidence="2">The sequence shown here is derived from an EMBL/GenBank/DDBJ whole genome shotgun (WGS) entry which is preliminary data.</text>
</comment>
<name>A0ABW2HEE7_9MICO</name>
<feature type="transmembrane region" description="Helical" evidence="1">
    <location>
        <begin position="120"/>
        <end position="144"/>
    </location>
</feature>
<organism evidence="2 3">
    <name type="scientific">Microbacterium fluvii</name>
    <dbReference type="NCBI Taxonomy" id="415215"/>
    <lineage>
        <taxon>Bacteria</taxon>
        <taxon>Bacillati</taxon>
        <taxon>Actinomycetota</taxon>
        <taxon>Actinomycetes</taxon>
        <taxon>Micrococcales</taxon>
        <taxon>Microbacteriaceae</taxon>
        <taxon>Microbacterium</taxon>
    </lineage>
</organism>
<feature type="transmembrane region" description="Helical" evidence="1">
    <location>
        <begin position="47"/>
        <end position="64"/>
    </location>
</feature>
<accession>A0ABW2HEE7</accession>
<dbReference type="Proteomes" id="UP001596507">
    <property type="component" value="Unassembled WGS sequence"/>
</dbReference>
<evidence type="ECO:0000313" key="2">
    <source>
        <dbReference type="EMBL" id="MFC7268293.1"/>
    </source>
</evidence>
<sequence>MSALAEAAAGALTAARRLPPSAWWWRLAMLACGGGAQLFLVLLDPTLVLAVVGIVVVGVAVAVPRTAMPLVAGIVLVIQAAAIGIGLWPAVLLAVLLLGWHLCATALSFGRPWARVSRSVWRALGAPTAFALAGLAVSALAAWGAGMLEFGSVALLTIAMAVLAAAGLVVVLWPPADQTRESRRK</sequence>